<evidence type="ECO:0000313" key="2">
    <source>
        <dbReference type="Proteomes" id="UP000247773"/>
    </source>
</evidence>
<name>A0A2U7N577_9CAUD</name>
<sequence>MLNLETIKAAAYPEMLENLTRLKSQNIAERMDNGICVSIRINKIFSELVDADTELSIVENLHTQIEFLVEDLFSGWEFHSGDKCYPVPASKSDLGKDSCTENASNMYWSETSCWEGEYGELRNDLLEYSIQKLTKLVEELRNQKC</sequence>
<keyword evidence="2" id="KW-1185">Reference proteome</keyword>
<reference evidence="1 2" key="1">
    <citation type="submission" date="2017-04" db="EMBL/GenBank/DDBJ databases">
        <title>Isolation of lytic bacteriophages infecting Pseudomonas strains for biocontrol of fish and shrimp spoilage during chilled storage.</title>
        <authorList>
            <person name="Yang Z."/>
            <person name="Tao X."/>
            <person name="Gao L."/>
            <person name="Rao S."/>
        </authorList>
    </citation>
    <scope>NUCLEOTIDE SEQUENCE [LARGE SCALE GENOMIC DNA]</scope>
</reference>
<protein>
    <submittedName>
        <fullName evidence="1">Uncharacterized protein</fullName>
    </submittedName>
</protein>
<organism evidence="1 2">
    <name type="scientific">Pseudomonas phage PspYZU05</name>
    <dbReference type="NCBI Taxonomy" id="1983556"/>
    <lineage>
        <taxon>Viruses</taxon>
        <taxon>Duplodnaviria</taxon>
        <taxon>Heunggongvirae</taxon>
        <taxon>Uroviricota</taxon>
        <taxon>Caudoviricetes</taxon>
        <taxon>Pantevenvirales</taxon>
        <taxon>Straboviridae</taxon>
        <taxon>Jiangsuvirus</taxon>
        <taxon>Jiangsuvirus pspyzu05</taxon>
    </lineage>
</organism>
<evidence type="ECO:0000313" key="1">
    <source>
        <dbReference type="EMBL" id="ASD52156.1"/>
    </source>
</evidence>
<dbReference type="EMBL" id="KY971610">
    <property type="protein sequence ID" value="ASD52156.1"/>
    <property type="molecule type" value="Genomic_DNA"/>
</dbReference>
<proteinExistence type="predicted"/>
<dbReference type="Proteomes" id="UP000247773">
    <property type="component" value="Genome"/>
</dbReference>
<gene>
    <name evidence="1" type="ORF">PspYZU05_204</name>
</gene>
<accession>A0A2U7N577</accession>